<dbReference type="Gramene" id="EOY04984">
    <property type="protein sequence ID" value="EOY04984"/>
    <property type="gene ID" value="TCM_020116"/>
</dbReference>
<name>A0A061ERN2_THECC</name>
<organism evidence="2 3">
    <name type="scientific">Theobroma cacao</name>
    <name type="common">Cacao</name>
    <name type="synonym">Cocoa</name>
    <dbReference type="NCBI Taxonomy" id="3641"/>
    <lineage>
        <taxon>Eukaryota</taxon>
        <taxon>Viridiplantae</taxon>
        <taxon>Streptophyta</taxon>
        <taxon>Embryophyta</taxon>
        <taxon>Tracheophyta</taxon>
        <taxon>Spermatophyta</taxon>
        <taxon>Magnoliopsida</taxon>
        <taxon>eudicotyledons</taxon>
        <taxon>Gunneridae</taxon>
        <taxon>Pentapetalae</taxon>
        <taxon>rosids</taxon>
        <taxon>malvids</taxon>
        <taxon>Malvales</taxon>
        <taxon>Malvaceae</taxon>
        <taxon>Byttnerioideae</taxon>
        <taxon>Theobroma</taxon>
    </lineage>
</organism>
<dbReference type="AlphaFoldDB" id="A0A061ERN2"/>
<feature type="region of interest" description="Disordered" evidence="1">
    <location>
        <begin position="190"/>
        <end position="214"/>
    </location>
</feature>
<dbReference type="OMA" id="DEWMISW"/>
<reference evidence="2 3" key="1">
    <citation type="journal article" date="2013" name="Genome Biol.">
        <title>The genome sequence of the most widely cultivated cacao type and its use to identify candidate genes regulating pod color.</title>
        <authorList>
            <person name="Motamayor J.C."/>
            <person name="Mockaitis K."/>
            <person name="Schmutz J."/>
            <person name="Haiminen N."/>
            <person name="Iii D.L."/>
            <person name="Cornejo O."/>
            <person name="Findley S.D."/>
            <person name="Zheng P."/>
            <person name="Utro F."/>
            <person name="Royaert S."/>
            <person name="Saski C."/>
            <person name="Jenkins J."/>
            <person name="Podicheti R."/>
            <person name="Zhao M."/>
            <person name="Scheffler B.E."/>
            <person name="Stack J.C."/>
            <person name="Feltus F.A."/>
            <person name="Mustiga G.M."/>
            <person name="Amores F."/>
            <person name="Phillips W."/>
            <person name="Marelli J.P."/>
            <person name="May G.D."/>
            <person name="Shapiro H."/>
            <person name="Ma J."/>
            <person name="Bustamante C.D."/>
            <person name="Schnell R.J."/>
            <person name="Main D."/>
            <person name="Gilbert D."/>
            <person name="Parida L."/>
            <person name="Kuhn D.N."/>
        </authorList>
    </citation>
    <scope>NUCLEOTIDE SEQUENCE [LARGE SCALE GENOMIC DNA]</scope>
    <source>
        <strain evidence="3">cv. Matina 1-6</strain>
    </source>
</reference>
<sequence length="508" mass="56107">MMGLRGRDNSSSDIAKRVTTTSPSMNKKHVVVQREEELPRPISACSQTESIGSQIKRMGPICTARKKVVSLSPQLSIEEDVDFVKQLGKGRFSSAADDSMWLSSGCISPSSFFEEHESSSPFHLVADECLVSWLSTLADSYVSLSKGASLSISSKIKPEEDKSFALAKVVSGKIAREGLEDEGEITWQLHPRGNYGTRPPAESAERIKSSCGQCSDESSSDGNCLTSHSTNLDSSSQVSDTDTTSFMASILNLDEDGFHWISNTELELDYFQSCFPSPSSTSFWDSEAKSSTSTTINRKDEITEPNLSLEQTSEAENVEDFSADEPLFWPFDRKIDWNSEETWEYFSMSPRKEIIKVTTSEGTSPRSIDSELNNRNVYPPNRCRRKLVLKSGSTASKILELNRGNKGCDSSSSGRVKRGNAMPSRLRESTKDSAKIVPLDIDNQILPLKVGEVPTTKSILTGRNFWEDEFSSNEELSIEAVLGLGEFDGHEGIDSEFNEGVFFLDEAL</sequence>
<dbReference type="eggNOG" id="ENOG502S02R">
    <property type="taxonomic scope" value="Eukaryota"/>
</dbReference>
<gene>
    <name evidence="2" type="ORF">TCM_020116</name>
</gene>
<dbReference type="HOGENOM" id="CLU_599015_0_0_1"/>
<accession>A0A061ERN2</accession>
<feature type="region of interest" description="Disordered" evidence="1">
    <location>
        <begin position="403"/>
        <end position="428"/>
    </location>
</feature>
<evidence type="ECO:0000313" key="3">
    <source>
        <dbReference type="Proteomes" id="UP000026915"/>
    </source>
</evidence>
<dbReference type="PANTHER" id="PTHR36707">
    <property type="entry name" value="T20M3.17 PROTEIN"/>
    <property type="match status" value="1"/>
</dbReference>
<dbReference type="InParanoid" id="A0A061ERN2"/>
<dbReference type="EMBL" id="CM001882">
    <property type="protein sequence ID" value="EOY04984.1"/>
    <property type="molecule type" value="Genomic_DNA"/>
</dbReference>
<keyword evidence="3" id="KW-1185">Reference proteome</keyword>
<dbReference type="PANTHER" id="PTHR36707:SF1">
    <property type="entry name" value="T20M3.17 PROTEIN"/>
    <property type="match status" value="1"/>
</dbReference>
<protein>
    <submittedName>
        <fullName evidence="2">Uncharacterized protein</fullName>
    </submittedName>
</protein>
<feature type="region of interest" description="Disordered" evidence="1">
    <location>
        <begin position="1"/>
        <end position="32"/>
    </location>
</feature>
<feature type="compositionally biased region" description="Basic and acidic residues" evidence="1">
    <location>
        <begin position="1"/>
        <end position="16"/>
    </location>
</feature>
<evidence type="ECO:0000256" key="1">
    <source>
        <dbReference type="SAM" id="MobiDB-lite"/>
    </source>
</evidence>
<proteinExistence type="predicted"/>
<dbReference type="Proteomes" id="UP000026915">
    <property type="component" value="Chromosome 4"/>
</dbReference>
<evidence type="ECO:0000313" key="2">
    <source>
        <dbReference type="EMBL" id="EOY04984.1"/>
    </source>
</evidence>